<keyword evidence="3" id="KW-1185">Reference proteome</keyword>
<dbReference type="Proteomes" id="UP000663760">
    <property type="component" value="Chromosome 4"/>
</dbReference>
<name>A0A7I8ILV8_SPIIN</name>
<accession>A0A7I8ILV8</accession>
<evidence type="ECO:0000313" key="3">
    <source>
        <dbReference type="Proteomes" id="UP000663760"/>
    </source>
</evidence>
<sequence>MLMPQTPRESPLFRSISMKPSIPHRVPHEFFRIQ</sequence>
<protein>
    <submittedName>
        <fullName evidence="1">Uncharacterized protein</fullName>
    </submittedName>
</protein>
<reference evidence="1" key="1">
    <citation type="submission" date="2019-12" db="EMBL/GenBank/DDBJ databases">
        <authorList>
            <person name="Scholz U."/>
            <person name="Mascher M."/>
            <person name="Fiebig A."/>
        </authorList>
    </citation>
    <scope>NUCLEOTIDE SEQUENCE</scope>
</reference>
<proteinExistence type="predicted"/>
<organism evidence="1">
    <name type="scientific">Spirodela intermedia</name>
    <name type="common">Intermediate duckweed</name>
    <dbReference type="NCBI Taxonomy" id="51605"/>
    <lineage>
        <taxon>Eukaryota</taxon>
        <taxon>Viridiplantae</taxon>
        <taxon>Streptophyta</taxon>
        <taxon>Embryophyta</taxon>
        <taxon>Tracheophyta</taxon>
        <taxon>Spermatophyta</taxon>
        <taxon>Magnoliopsida</taxon>
        <taxon>Liliopsida</taxon>
        <taxon>Araceae</taxon>
        <taxon>Lemnoideae</taxon>
        <taxon>Spirodela</taxon>
    </lineage>
</organism>
<evidence type="ECO:0000313" key="2">
    <source>
        <dbReference type="EMBL" id="CAA7395211.1"/>
    </source>
</evidence>
<dbReference type="EMBL" id="LR743591">
    <property type="protein sequence ID" value="CAA2619200.1"/>
    <property type="molecule type" value="Genomic_DNA"/>
</dbReference>
<dbReference type="AlphaFoldDB" id="A0A7I8ILV8"/>
<dbReference type="EMBL" id="LR746267">
    <property type="protein sequence ID" value="CAA7395211.1"/>
    <property type="molecule type" value="Genomic_DNA"/>
</dbReference>
<evidence type="ECO:0000313" key="1">
    <source>
        <dbReference type="EMBL" id="CAA2619200.1"/>
    </source>
</evidence>
<gene>
    <name evidence="1" type="ORF">SI7747_04005367</name>
    <name evidence="2" type="ORF">SI8410_04005872</name>
</gene>